<name>A0A9D1MKQ2_9FIRM</name>
<evidence type="ECO:0000313" key="3">
    <source>
        <dbReference type="Proteomes" id="UP000824110"/>
    </source>
</evidence>
<organism evidence="2 3">
    <name type="scientific">Candidatus Coproplasma excrementigallinarum</name>
    <dbReference type="NCBI Taxonomy" id="2840747"/>
    <lineage>
        <taxon>Bacteria</taxon>
        <taxon>Bacillati</taxon>
        <taxon>Bacillota</taxon>
        <taxon>Clostridia</taxon>
        <taxon>Eubacteriales</taxon>
        <taxon>Candidatus Coproplasma</taxon>
    </lineage>
</organism>
<feature type="chain" id="PRO_5038474800" description="DUF4430 domain-containing protein" evidence="1">
    <location>
        <begin position="22"/>
        <end position="150"/>
    </location>
</feature>
<dbReference type="AlphaFoldDB" id="A0A9D1MKQ2"/>
<gene>
    <name evidence="2" type="ORF">IAB69_04975</name>
</gene>
<feature type="signal peptide" evidence="1">
    <location>
        <begin position="1"/>
        <end position="21"/>
    </location>
</feature>
<sequence length="150" mass="16054">MKKLIFAALASAAACLCVAFAACTETAPSGIEYTVEVSNNIIVAFVAPQSVDEKNLSVKDYFDGLVEAGKLTYEISDGMVESINGQSNSAATMSYWMFYSDLGELDGVAYTDPSYTYDYNGKELGSCNFGLELMPVVGGYTYVAVFDSLA</sequence>
<evidence type="ECO:0008006" key="4">
    <source>
        <dbReference type="Google" id="ProtNLM"/>
    </source>
</evidence>
<evidence type="ECO:0000313" key="2">
    <source>
        <dbReference type="EMBL" id="HIU61980.1"/>
    </source>
</evidence>
<dbReference type="PROSITE" id="PS51257">
    <property type="entry name" value="PROKAR_LIPOPROTEIN"/>
    <property type="match status" value="1"/>
</dbReference>
<protein>
    <recommendedName>
        <fullName evidence="4">DUF4430 domain-containing protein</fullName>
    </recommendedName>
</protein>
<proteinExistence type="predicted"/>
<comment type="caution">
    <text evidence="2">The sequence shown here is derived from an EMBL/GenBank/DDBJ whole genome shotgun (WGS) entry which is preliminary data.</text>
</comment>
<reference evidence="2" key="2">
    <citation type="journal article" date="2021" name="PeerJ">
        <title>Extensive microbial diversity within the chicken gut microbiome revealed by metagenomics and culture.</title>
        <authorList>
            <person name="Gilroy R."/>
            <person name="Ravi A."/>
            <person name="Getino M."/>
            <person name="Pursley I."/>
            <person name="Horton D.L."/>
            <person name="Alikhan N.F."/>
            <person name="Baker D."/>
            <person name="Gharbi K."/>
            <person name="Hall N."/>
            <person name="Watson M."/>
            <person name="Adriaenssens E.M."/>
            <person name="Foster-Nyarko E."/>
            <person name="Jarju S."/>
            <person name="Secka A."/>
            <person name="Antonio M."/>
            <person name="Oren A."/>
            <person name="Chaudhuri R.R."/>
            <person name="La Ragione R."/>
            <person name="Hildebrand F."/>
            <person name="Pallen M.J."/>
        </authorList>
    </citation>
    <scope>NUCLEOTIDE SEQUENCE</scope>
    <source>
        <strain evidence="2">CHK195-12923</strain>
    </source>
</reference>
<dbReference type="EMBL" id="DVNE01000046">
    <property type="protein sequence ID" value="HIU61980.1"/>
    <property type="molecule type" value="Genomic_DNA"/>
</dbReference>
<accession>A0A9D1MKQ2</accession>
<dbReference type="Proteomes" id="UP000824110">
    <property type="component" value="Unassembled WGS sequence"/>
</dbReference>
<evidence type="ECO:0000256" key="1">
    <source>
        <dbReference type="SAM" id="SignalP"/>
    </source>
</evidence>
<reference evidence="2" key="1">
    <citation type="submission" date="2020-10" db="EMBL/GenBank/DDBJ databases">
        <authorList>
            <person name="Gilroy R."/>
        </authorList>
    </citation>
    <scope>NUCLEOTIDE SEQUENCE</scope>
    <source>
        <strain evidence="2">CHK195-12923</strain>
    </source>
</reference>
<keyword evidence="1" id="KW-0732">Signal</keyword>